<evidence type="ECO:0000313" key="1">
    <source>
        <dbReference type="EMBL" id="OZC03120.1"/>
    </source>
</evidence>
<proteinExistence type="predicted"/>
<reference evidence="1 2" key="1">
    <citation type="submission" date="2016-11" db="EMBL/GenBank/DDBJ databases">
        <title>Study of marine rhodopsin-containing bacteria.</title>
        <authorList>
            <person name="Yoshizawa S."/>
            <person name="Kumagai Y."/>
            <person name="Kogure K."/>
        </authorList>
    </citation>
    <scope>NUCLEOTIDE SEQUENCE [LARGE SCALE GENOMIC DNA]</scope>
    <source>
        <strain evidence="1 2">SG-29</strain>
    </source>
</reference>
<sequence length="209" mass="22803">MSTPIAEVVASSTREIVAETYRDAEPPAFGTWIEVEIASGAIVYALVSHTETGSLEPGRRAMALGAGWDRETIQREMPQLQELIRTTVRAQILGWWDGTSRRPDGRPRVRQSLPPHIAALHDRVRCCAPEAVALLGEPFDALRTLARHPDPAVPADDLIAAVLSGLYKAHGRGDEGDAVLLAAGRALLRLLDDDHERLTSILRRAQDAI</sequence>
<keyword evidence="2" id="KW-1185">Reference proteome</keyword>
<comment type="caution">
    <text evidence="1">The sequence shown here is derived from an EMBL/GenBank/DDBJ whole genome shotgun (WGS) entry which is preliminary data.</text>
</comment>
<name>A0A259TZK1_9BACT</name>
<protein>
    <recommendedName>
        <fullName evidence="3">Helicase HerA barrel domain-containing protein</fullName>
    </recommendedName>
</protein>
<gene>
    <name evidence="1" type="ORF">BSZ36_09125</name>
</gene>
<dbReference type="InParanoid" id="A0A259TZK1"/>
<dbReference type="RefSeq" id="WP_094548132.1">
    <property type="nucleotide sequence ID" value="NZ_MQWB01000001.1"/>
</dbReference>
<dbReference type="OrthoDB" id="1493493at2"/>
<dbReference type="EMBL" id="MQWB01000001">
    <property type="protein sequence ID" value="OZC03120.1"/>
    <property type="molecule type" value="Genomic_DNA"/>
</dbReference>
<evidence type="ECO:0000313" key="2">
    <source>
        <dbReference type="Proteomes" id="UP000216446"/>
    </source>
</evidence>
<dbReference type="AlphaFoldDB" id="A0A259TZK1"/>
<dbReference type="Proteomes" id="UP000216446">
    <property type="component" value="Unassembled WGS sequence"/>
</dbReference>
<organism evidence="1 2">
    <name type="scientific">Rubricoccus marinus</name>
    <dbReference type="NCBI Taxonomy" id="716817"/>
    <lineage>
        <taxon>Bacteria</taxon>
        <taxon>Pseudomonadati</taxon>
        <taxon>Rhodothermota</taxon>
        <taxon>Rhodothermia</taxon>
        <taxon>Rhodothermales</taxon>
        <taxon>Rubricoccaceae</taxon>
        <taxon>Rubricoccus</taxon>
    </lineage>
</organism>
<accession>A0A259TZK1</accession>
<evidence type="ECO:0008006" key="3">
    <source>
        <dbReference type="Google" id="ProtNLM"/>
    </source>
</evidence>